<keyword evidence="5" id="KW-0560">Oxidoreductase</keyword>
<dbReference type="PANTHER" id="PTHR23023">
    <property type="entry name" value="DIMETHYLANILINE MONOOXYGENASE"/>
    <property type="match status" value="1"/>
</dbReference>
<evidence type="ECO:0000256" key="1">
    <source>
        <dbReference type="ARBA" id="ARBA00009183"/>
    </source>
</evidence>
<keyword evidence="3" id="KW-0274">FAD</keyword>
<dbReference type="InterPro" id="IPR050346">
    <property type="entry name" value="FMO-like"/>
</dbReference>
<dbReference type="InterPro" id="IPR036188">
    <property type="entry name" value="FAD/NAD-bd_sf"/>
</dbReference>
<evidence type="ECO:0008006" key="8">
    <source>
        <dbReference type="Google" id="ProtNLM"/>
    </source>
</evidence>
<dbReference type="InterPro" id="IPR020946">
    <property type="entry name" value="Flavin_mOase-like"/>
</dbReference>
<evidence type="ECO:0000256" key="4">
    <source>
        <dbReference type="ARBA" id="ARBA00022857"/>
    </source>
</evidence>
<dbReference type="Proteomes" id="UP000325780">
    <property type="component" value="Unassembled WGS sequence"/>
</dbReference>
<accession>A0A5N6TGM7</accession>
<dbReference type="OrthoDB" id="66881at2759"/>
<evidence type="ECO:0000256" key="3">
    <source>
        <dbReference type="ARBA" id="ARBA00022827"/>
    </source>
</evidence>
<dbReference type="Gene3D" id="3.50.50.60">
    <property type="entry name" value="FAD/NAD(P)-binding domain"/>
    <property type="match status" value="2"/>
</dbReference>
<dbReference type="SUPFAM" id="SSF51905">
    <property type="entry name" value="FAD/NAD(P)-binding domain"/>
    <property type="match status" value="2"/>
</dbReference>
<evidence type="ECO:0000313" key="6">
    <source>
        <dbReference type="EMBL" id="KAE8145457.1"/>
    </source>
</evidence>
<dbReference type="GO" id="GO:0004499">
    <property type="term" value="F:N,N-dimethylaniline monooxygenase activity"/>
    <property type="evidence" value="ECO:0007669"/>
    <property type="project" value="InterPro"/>
</dbReference>
<dbReference type="Pfam" id="PF13450">
    <property type="entry name" value="NAD_binding_8"/>
    <property type="match status" value="1"/>
</dbReference>
<name>A0A5N6TGM7_ASPAV</name>
<dbReference type="PIRSF" id="PIRSF000332">
    <property type="entry name" value="FMO"/>
    <property type="match status" value="1"/>
</dbReference>
<proteinExistence type="inferred from homology"/>
<comment type="similarity">
    <text evidence="1">Belongs to the FMO family.</text>
</comment>
<evidence type="ECO:0000256" key="2">
    <source>
        <dbReference type="ARBA" id="ARBA00022630"/>
    </source>
</evidence>
<dbReference type="GO" id="GO:0050660">
    <property type="term" value="F:flavin adenine dinucleotide binding"/>
    <property type="evidence" value="ECO:0007669"/>
    <property type="project" value="InterPro"/>
</dbReference>
<dbReference type="InterPro" id="IPR000960">
    <property type="entry name" value="Flavin_mOase"/>
</dbReference>
<keyword evidence="2" id="KW-0285">Flavoprotein</keyword>
<organism evidence="6 7">
    <name type="scientific">Aspergillus avenaceus</name>
    <dbReference type="NCBI Taxonomy" id="36643"/>
    <lineage>
        <taxon>Eukaryota</taxon>
        <taxon>Fungi</taxon>
        <taxon>Dikarya</taxon>
        <taxon>Ascomycota</taxon>
        <taxon>Pezizomycotina</taxon>
        <taxon>Eurotiomycetes</taxon>
        <taxon>Eurotiomycetidae</taxon>
        <taxon>Eurotiales</taxon>
        <taxon>Aspergillaceae</taxon>
        <taxon>Aspergillus</taxon>
        <taxon>Aspergillus subgen. Circumdati</taxon>
    </lineage>
</organism>
<gene>
    <name evidence="6" type="ORF">BDV25DRAFT_164662</name>
</gene>
<dbReference type="PRINTS" id="PR00370">
    <property type="entry name" value="FMOXYGENASE"/>
</dbReference>
<dbReference type="AlphaFoldDB" id="A0A5N6TGM7"/>
<protein>
    <recommendedName>
        <fullName evidence="8">Dimethylaniline monooxygenase</fullName>
    </recommendedName>
</protein>
<dbReference type="Pfam" id="PF00743">
    <property type="entry name" value="FMO-like"/>
    <property type="match status" value="2"/>
</dbReference>
<keyword evidence="7" id="KW-1185">Reference proteome</keyword>
<reference evidence="6 7" key="1">
    <citation type="submission" date="2019-04" db="EMBL/GenBank/DDBJ databases">
        <title>Friends and foes A comparative genomics study of 23 Aspergillus species from section Flavi.</title>
        <authorList>
            <consortium name="DOE Joint Genome Institute"/>
            <person name="Kjaerbolling I."/>
            <person name="Vesth T."/>
            <person name="Frisvad J.C."/>
            <person name="Nybo J.L."/>
            <person name="Theobald S."/>
            <person name="Kildgaard S."/>
            <person name="Isbrandt T."/>
            <person name="Kuo A."/>
            <person name="Sato A."/>
            <person name="Lyhne E.K."/>
            <person name="Kogle M.E."/>
            <person name="Wiebenga A."/>
            <person name="Kun R.S."/>
            <person name="Lubbers R.J."/>
            <person name="Makela M.R."/>
            <person name="Barry K."/>
            <person name="Chovatia M."/>
            <person name="Clum A."/>
            <person name="Daum C."/>
            <person name="Haridas S."/>
            <person name="He G."/>
            <person name="LaButti K."/>
            <person name="Lipzen A."/>
            <person name="Mondo S."/>
            <person name="Riley R."/>
            <person name="Salamov A."/>
            <person name="Simmons B.A."/>
            <person name="Magnuson J.K."/>
            <person name="Henrissat B."/>
            <person name="Mortensen U.H."/>
            <person name="Larsen T.O."/>
            <person name="Devries R.P."/>
            <person name="Grigoriev I.V."/>
            <person name="Machida M."/>
            <person name="Baker S.E."/>
            <person name="Andersen M.R."/>
        </authorList>
    </citation>
    <scope>NUCLEOTIDE SEQUENCE [LARGE SCALE GENOMIC DNA]</scope>
    <source>
        <strain evidence="6 7">IBT 18842</strain>
    </source>
</reference>
<keyword evidence="4" id="KW-0521">NADP</keyword>
<evidence type="ECO:0000313" key="7">
    <source>
        <dbReference type="Proteomes" id="UP000325780"/>
    </source>
</evidence>
<dbReference type="GO" id="GO:0050661">
    <property type="term" value="F:NADP binding"/>
    <property type="evidence" value="ECO:0007669"/>
    <property type="project" value="InterPro"/>
</dbReference>
<evidence type="ECO:0000256" key="5">
    <source>
        <dbReference type="ARBA" id="ARBA00023002"/>
    </source>
</evidence>
<dbReference type="EMBL" id="ML742344">
    <property type="protein sequence ID" value="KAE8145457.1"/>
    <property type="molecule type" value="Genomic_DNA"/>
</dbReference>
<sequence>MGPRYRSVAVIGTGPSGVSAVKALNDEKIFDTIKVFERRDRVGGLWHYDPIPDVFHAPGWSKVAQNEIPSKLPALTPPVPEDTTARTAIYDHRDSNVGARAMAFTHTPFPEVNSAVSVRQYGRANPSRPFRVVAAYLEDLFRDYLHLVSFKTTVEKVEKHGDKWTLTLRRSTTLHDNQSSDYWWQEQFDAVVIASGHYNVPLIPDIAGLRHAFAAHPTKFEHSKSFRSANDYVNKKVLVVGGSISSADLVADLHAIVQGPLYLSLRGKNEALQAAWDLPNVTVKPTIVRIDTSNTEVTVTFSDETTVAHIDKIIFATGFQLAYPFLTPNPTTPNNRVAGFYQHIFKIGDPSLALVGQVRAAISFRVYEYQAIAVARYFAGRNAGDLPNPQVQDLWEVERLKYKGPTSLFHEIKPDFKEYFDFLRELAGPPAPGTGAYWLPAWEDQWAEQGFGVLGLKGRYWRALKKGAEEGKKEEATKAKL</sequence>